<evidence type="ECO:0000313" key="7">
    <source>
        <dbReference type="Proteomes" id="UP000029868"/>
    </source>
</evidence>
<dbReference type="RefSeq" id="WP_033080657.1">
    <property type="nucleotide sequence ID" value="NZ_JQEC01000004.1"/>
</dbReference>
<evidence type="ECO:0000256" key="2">
    <source>
        <dbReference type="ARBA" id="ARBA00023015"/>
    </source>
</evidence>
<keyword evidence="2" id="KW-0805">Transcription regulation</keyword>
<dbReference type="InterPro" id="IPR000847">
    <property type="entry name" value="LysR_HTH_N"/>
</dbReference>
<sequence length="314" mass="35607">MDKRLKQLNNLRSFESAARHQSYSKAAKELFVTQAAVSQQMRQLEAAMGSQLFVRNGRKMQLTESGEKLYTATHKAFDTLLKGFNSIQTEEVAGTLTITSTQAFTSLWLMPRLYKFSIKHPEIKIKVVASNCIEDLRQGHIDLAIRFITTGEVDTSDDMVYEFIAEDHVYPACSPQLVTEYNFKEPSDVLNCWLVSLEHQGPINWPAWFKKAGVENYQCHKKWTEVSSGDMALSAVLSGHGFTLASQALFSQYVNTGQLVIPFNIKHPVSFKRYFVFDPNSAKKARLDVFIAWLKEETQLDDQSTMEAISQANL</sequence>
<evidence type="ECO:0000313" key="6">
    <source>
        <dbReference type="EMBL" id="KGJ96870.1"/>
    </source>
</evidence>
<dbReference type="AlphaFoldDB" id="A0A099L348"/>
<dbReference type="Gene3D" id="1.10.10.10">
    <property type="entry name" value="Winged helix-like DNA-binding domain superfamily/Winged helix DNA-binding domain"/>
    <property type="match status" value="1"/>
</dbReference>
<dbReference type="Proteomes" id="UP000029868">
    <property type="component" value="Unassembled WGS sequence"/>
</dbReference>
<dbReference type="GO" id="GO:0043565">
    <property type="term" value="F:sequence-specific DNA binding"/>
    <property type="evidence" value="ECO:0007669"/>
    <property type="project" value="TreeGrafter"/>
</dbReference>
<gene>
    <name evidence="6" type="ORF">GAB14E_1338</name>
</gene>
<dbReference type="FunFam" id="1.10.10.10:FF:000038">
    <property type="entry name" value="Glycine cleavage system transcriptional activator"/>
    <property type="match status" value="1"/>
</dbReference>
<accession>A0A099L348</accession>
<dbReference type="PANTHER" id="PTHR30537">
    <property type="entry name" value="HTH-TYPE TRANSCRIPTIONAL REGULATOR"/>
    <property type="match status" value="1"/>
</dbReference>
<dbReference type="SUPFAM" id="SSF53850">
    <property type="entry name" value="Periplasmic binding protein-like II"/>
    <property type="match status" value="1"/>
</dbReference>
<protein>
    <submittedName>
        <fullName evidence="6">Transcriptional regulator, LysR family</fullName>
    </submittedName>
</protein>
<dbReference type="InterPro" id="IPR058163">
    <property type="entry name" value="LysR-type_TF_proteobact-type"/>
</dbReference>
<dbReference type="PROSITE" id="PS50931">
    <property type="entry name" value="HTH_LYSR"/>
    <property type="match status" value="1"/>
</dbReference>
<evidence type="ECO:0000259" key="5">
    <source>
        <dbReference type="PROSITE" id="PS50931"/>
    </source>
</evidence>
<dbReference type="EMBL" id="JQEC01000004">
    <property type="protein sequence ID" value="KGJ96870.1"/>
    <property type="molecule type" value="Genomic_DNA"/>
</dbReference>
<evidence type="ECO:0000256" key="1">
    <source>
        <dbReference type="ARBA" id="ARBA00009437"/>
    </source>
</evidence>
<dbReference type="InterPro" id="IPR036390">
    <property type="entry name" value="WH_DNA-bd_sf"/>
</dbReference>
<evidence type="ECO:0000256" key="4">
    <source>
        <dbReference type="ARBA" id="ARBA00023163"/>
    </source>
</evidence>
<organism evidence="6 7">
    <name type="scientific">Colwellia psychrerythraea</name>
    <name type="common">Vibrio psychroerythus</name>
    <dbReference type="NCBI Taxonomy" id="28229"/>
    <lineage>
        <taxon>Bacteria</taxon>
        <taxon>Pseudomonadati</taxon>
        <taxon>Pseudomonadota</taxon>
        <taxon>Gammaproteobacteria</taxon>
        <taxon>Alteromonadales</taxon>
        <taxon>Colwelliaceae</taxon>
        <taxon>Colwellia</taxon>
    </lineage>
</organism>
<dbReference type="Pfam" id="PF00126">
    <property type="entry name" value="HTH_1"/>
    <property type="match status" value="1"/>
</dbReference>
<dbReference type="PANTHER" id="PTHR30537:SF32">
    <property type="entry name" value="HTH-TYPE TRANSCRIPTIONAL REGULATOR DSDC"/>
    <property type="match status" value="1"/>
</dbReference>
<dbReference type="PATRIC" id="fig|28229.3.peg.498"/>
<dbReference type="SUPFAM" id="SSF46785">
    <property type="entry name" value="Winged helix' DNA-binding domain"/>
    <property type="match status" value="1"/>
</dbReference>
<comment type="caution">
    <text evidence="6">The sequence shown here is derived from an EMBL/GenBank/DDBJ whole genome shotgun (WGS) entry which is preliminary data.</text>
</comment>
<name>A0A099L348_COLPS</name>
<dbReference type="PRINTS" id="PR00039">
    <property type="entry name" value="HTHLYSR"/>
</dbReference>
<dbReference type="InterPro" id="IPR036388">
    <property type="entry name" value="WH-like_DNA-bd_sf"/>
</dbReference>
<keyword evidence="4" id="KW-0804">Transcription</keyword>
<keyword evidence="3" id="KW-0238">DNA-binding</keyword>
<dbReference type="GO" id="GO:0006351">
    <property type="term" value="P:DNA-templated transcription"/>
    <property type="evidence" value="ECO:0007669"/>
    <property type="project" value="TreeGrafter"/>
</dbReference>
<dbReference type="Gene3D" id="3.40.190.10">
    <property type="entry name" value="Periplasmic binding protein-like II"/>
    <property type="match status" value="2"/>
</dbReference>
<proteinExistence type="inferred from homology"/>
<reference evidence="6 7" key="1">
    <citation type="submission" date="2014-08" db="EMBL/GenBank/DDBJ databases">
        <title>Genomic and Phenotypic Diversity of Colwellia psychrerythraea strains from Disparate Marine Basins.</title>
        <authorList>
            <person name="Techtmann S.M."/>
            <person name="Stelling S.C."/>
            <person name="Utturkar S.M."/>
            <person name="Alshibli N."/>
            <person name="Harris A."/>
            <person name="Brown S.D."/>
            <person name="Hazen T.C."/>
        </authorList>
    </citation>
    <scope>NUCLEOTIDE SEQUENCE [LARGE SCALE GENOMIC DNA]</scope>
    <source>
        <strain evidence="6 7">GAB14E</strain>
    </source>
</reference>
<comment type="similarity">
    <text evidence="1">Belongs to the LysR transcriptional regulatory family.</text>
</comment>
<dbReference type="GO" id="GO:0003700">
    <property type="term" value="F:DNA-binding transcription factor activity"/>
    <property type="evidence" value="ECO:0007669"/>
    <property type="project" value="InterPro"/>
</dbReference>
<dbReference type="InterPro" id="IPR005119">
    <property type="entry name" value="LysR_subst-bd"/>
</dbReference>
<dbReference type="OrthoDB" id="5526340at2"/>
<feature type="domain" description="HTH lysR-type" evidence="5">
    <location>
        <begin position="1"/>
        <end position="63"/>
    </location>
</feature>
<evidence type="ECO:0000256" key="3">
    <source>
        <dbReference type="ARBA" id="ARBA00023125"/>
    </source>
</evidence>
<dbReference type="Pfam" id="PF03466">
    <property type="entry name" value="LysR_substrate"/>
    <property type="match status" value="1"/>
</dbReference>